<keyword evidence="3" id="KW-0274">FAD</keyword>
<comment type="caution">
    <text evidence="7">The sequence shown here is derived from an EMBL/GenBank/DDBJ whole genome shotgun (WGS) entry which is preliminary data.</text>
</comment>
<gene>
    <name evidence="7" type="ORF">ACFLIM_01235</name>
</gene>
<dbReference type="InterPro" id="IPR050446">
    <property type="entry name" value="FAD-oxidoreductase/Apoptosis"/>
</dbReference>
<dbReference type="InterPro" id="IPR036188">
    <property type="entry name" value="FAD/NAD-bd_sf"/>
</dbReference>
<dbReference type="Proteomes" id="UP001603978">
    <property type="component" value="Unassembled WGS sequence"/>
</dbReference>
<name>A0ABW7A393_9ACTN</name>
<evidence type="ECO:0000256" key="1">
    <source>
        <dbReference type="ARBA" id="ARBA00001974"/>
    </source>
</evidence>
<comment type="cofactor">
    <cofactor evidence="1">
        <name>FAD</name>
        <dbReference type="ChEBI" id="CHEBI:57692"/>
    </cofactor>
</comment>
<keyword evidence="4" id="KW-0560">Oxidoreductase</keyword>
<evidence type="ECO:0000313" key="8">
    <source>
        <dbReference type="Proteomes" id="UP001603978"/>
    </source>
</evidence>
<keyword evidence="2" id="KW-0285">Flavoprotein</keyword>
<sequence length="389" mass="41884">MNVNHVVVVGAGLAGLRTVEALRGRGFSGRITLMGQERHHPYDRPPLSKAVLLGDADTSYIDTDLDALEVDFWPGVSAKALRRGVVETTEGELGYDGLVIATGAEPITLPGDGPQHVLRTIDDAHELRAMLVPGVRVAIIGAGWIGAEVATAARRAGCVVTVIEAGPTPLATALGTELGAQTQRWYDGIDLRLDTMVDSVDEGGVRLVGGEFVEAHVVVTGIGVRPAVEWLTGADIDLHNGVVTDEHLRASLPNTVAVGDCAAWWSRRWQTRLRVEHWDTALNAPEVAAASLLGEDVAYDPVPYFWSEQFGHMVQYAGHHPAGERLIHRGDPEGKWSAVWLTADDALAAVLAVDRPRDLVQGRRIIDAGHRLDAERLVDPEVSLRDCVV</sequence>
<dbReference type="InterPro" id="IPR023753">
    <property type="entry name" value="FAD/NAD-binding_dom"/>
</dbReference>
<dbReference type="SUPFAM" id="SSF55424">
    <property type="entry name" value="FAD/NAD-linked reductases, dimerisation (C-terminal) domain"/>
    <property type="match status" value="1"/>
</dbReference>
<keyword evidence="8" id="KW-1185">Reference proteome</keyword>
<dbReference type="RefSeq" id="WP_393160917.1">
    <property type="nucleotide sequence ID" value="NZ_JBICRM010000001.1"/>
</dbReference>
<dbReference type="Pfam" id="PF07992">
    <property type="entry name" value="Pyr_redox_2"/>
    <property type="match status" value="1"/>
</dbReference>
<dbReference type="PRINTS" id="PR00469">
    <property type="entry name" value="PNDRDTASEII"/>
</dbReference>
<dbReference type="InterPro" id="IPR028202">
    <property type="entry name" value="Reductase_C"/>
</dbReference>
<evidence type="ECO:0000259" key="6">
    <source>
        <dbReference type="Pfam" id="PF14759"/>
    </source>
</evidence>
<reference evidence="7 8" key="1">
    <citation type="submission" date="2024-10" db="EMBL/GenBank/DDBJ databases">
        <authorList>
            <person name="Topkara A.R."/>
            <person name="Saygin H."/>
        </authorList>
    </citation>
    <scope>NUCLEOTIDE SEQUENCE [LARGE SCALE GENOMIC DNA]</scope>
    <source>
        <strain evidence="7 8">M3C6</strain>
    </source>
</reference>
<evidence type="ECO:0000256" key="2">
    <source>
        <dbReference type="ARBA" id="ARBA00022630"/>
    </source>
</evidence>
<dbReference type="Gene3D" id="3.50.50.60">
    <property type="entry name" value="FAD/NAD(P)-binding domain"/>
    <property type="match status" value="2"/>
</dbReference>
<evidence type="ECO:0000259" key="5">
    <source>
        <dbReference type="Pfam" id="PF07992"/>
    </source>
</evidence>
<organism evidence="7 8">
    <name type="scientific">Nonomuraea marmarensis</name>
    <dbReference type="NCBI Taxonomy" id="3351344"/>
    <lineage>
        <taxon>Bacteria</taxon>
        <taxon>Bacillati</taxon>
        <taxon>Actinomycetota</taxon>
        <taxon>Actinomycetes</taxon>
        <taxon>Streptosporangiales</taxon>
        <taxon>Streptosporangiaceae</taxon>
        <taxon>Nonomuraea</taxon>
    </lineage>
</organism>
<evidence type="ECO:0000313" key="7">
    <source>
        <dbReference type="EMBL" id="MFG1701791.1"/>
    </source>
</evidence>
<dbReference type="Gene3D" id="3.30.390.30">
    <property type="match status" value="1"/>
</dbReference>
<protein>
    <submittedName>
        <fullName evidence="7">NAD(P)/FAD-dependent oxidoreductase</fullName>
    </submittedName>
</protein>
<dbReference type="SUPFAM" id="SSF51905">
    <property type="entry name" value="FAD/NAD(P)-binding domain"/>
    <property type="match status" value="1"/>
</dbReference>
<accession>A0ABW7A393</accession>
<dbReference type="PANTHER" id="PTHR43557:SF2">
    <property type="entry name" value="RIESKE DOMAIN-CONTAINING PROTEIN-RELATED"/>
    <property type="match status" value="1"/>
</dbReference>
<feature type="domain" description="FAD/NAD(P)-binding" evidence="5">
    <location>
        <begin position="5"/>
        <end position="282"/>
    </location>
</feature>
<dbReference type="Pfam" id="PF14759">
    <property type="entry name" value="Reductase_C"/>
    <property type="match status" value="1"/>
</dbReference>
<dbReference type="EMBL" id="JBICRM010000001">
    <property type="protein sequence ID" value="MFG1701791.1"/>
    <property type="molecule type" value="Genomic_DNA"/>
</dbReference>
<evidence type="ECO:0000256" key="3">
    <source>
        <dbReference type="ARBA" id="ARBA00022827"/>
    </source>
</evidence>
<dbReference type="PANTHER" id="PTHR43557">
    <property type="entry name" value="APOPTOSIS-INDUCING FACTOR 1"/>
    <property type="match status" value="1"/>
</dbReference>
<dbReference type="InterPro" id="IPR016156">
    <property type="entry name" value="FAD/NAD-linked_Rdtase_dimer_sf"/>
</dbReference>
<proteinExistence type="predicted"/>
<feature type="domain" description="Reductase C-terminal" evidence="6">
    <location>
        <begin position="304"/>
        <end position="387"/>
    </location>
</feature>
<dbReference type="PRINTS" id="PR00368">
    <property type="entry name" value="FADPNR"/>
</dbReference>
<evidence type="ECO:0000256" key="4">
    <source>
        <dbReference type="ARBA" id="ARBA00023002"/>
    </source>
</evidence>